<protein>
    <recommendedName>
        <fullName evidence="1">Methanolan biosynthesis EpsI domain-containing protein</fullName>
    </recommendedName>
</protein>
<proteinExistence type="predicted"/>
<dbReference type="NCBIfam" id="TIGR02914">
    <property type="entry name" value="EpsI_fam"/>
    <property type="match status" value="1"/>
</dbReference>
<feature type="domain" description="Methanolan biosynthesis EpsI" evidence="1">
    <location>
        <begin position="9"/>
        <end position="208"/>
    </location>
</feature>
<dbReference type="Pfam" id="PF11984">
    <property type="entry name" value="DUF3485"/>
    <property type="match status" value="1"/>
</dbReference>
<name>Q01SV5_SOLUE</name>
<dbReference type="HOGENOM" id="CLU_096773_0_0_0"/>
<dbReference type="AlphaFoldDB" id="Q01SV5"/>
<dbReference type="EMBL" id="CP000473">
    <property type="protein sequence ID" value="ABJ87265.1"/>
    <property type="molecule type" value="Genomic_DNA"/>
</dbReference>
<dbReference type="eggNOG" id="COG1269">
    <property type="taxonomic scope" value="Bacteria"/>
</dbReference>
<dbReference type="OrthoDB" id="9797363at2"/>
<reference evidence="2" key="1">
    <citation type="submission" date="2006-10" db="EMBL/GenBank/DDBJ databases">
        <title>Complete sequence of Solibacter usitatus Ellin6076.</title>
        <authorList>
            <consortium name="US DOE Joint Genome Institute"/>
            <person name="Copeland A."/>
            <person name="Lucas S."/>
            <person name="Lapidus A."/>
            <person name="Barry K."/>
            <person name="Detter J.C."/>
            <person name="Glavina del Rio T."/>
            <person name="Hammon N."/>
            <person name="Israni S."/>
            <person name="Dalin E."/>
            <person name="Tice H."/>
            <person name="Pitluck S."/>
            <person name="Thompson L.S."/>
            <person name="Brettin T."/>
            <person name="Bruce D."/>
            <person name="Han C."/>
            <person name="Tapia R."/>
            <person name="Gilna P."/>
            <person name="Schmutz J."/>
            <person name="Larimer F."/>
            <person name="Land M."/>
            <person name="Hauser L."/>
            <person name="Kyrpides N."/>
            <person name="Mikhailova N."/>
            <person name="Janssen P.H."/>
            <person name="Kuske C.R."/>
            <person name="Richardson P."/>
        </authorList>
    </citation>
    <scope>NUCLEOTIDE SEQUENCE</scope>
    <source>
        <strain evidence="2">Ellin6076</strain>
    </source>
</reference>
<dbReference type="STRING" id="234267.Acid_6339"/>
<gene>
    <name evidence="2" type="ordered locus">Acid_6339</name>
</gene>
<accession>Q01SV5</accession>
<dbReference type="KEGG" id="sus:Acid_6339"/>
<dbReference type="InParanoid" id="Q01SV5"/>
<sequence length="213" mass="23484" precursor="true">MRSRWTFGVAAALALQAFAIGYVSGVEHIPAAPDLTAFSTTIGDWTRVREDVLAEGVVKTLGADARITSTYQDKRTGLYADLLVAWFQSQRGGASQPHSPKVCLPATGWVPQESGELTLGFPQGAVTVNRFVLAGNNQRAVVTYWYQTPRRVVAGEWEAKFWLAADALRDRRSDTTLVRIFVWDGKGGDSEATEAAARFTRTLYPLLRDHLPR</sequence>
<dbReference type="InterPro" id="IPR014263">
    <property type="entry name" value="Methanolan_biosynth_EpsI"/>
</dbReference>
<evidence type="ECO:0000313" key="2">
    <source>
        <dbReference type="EMBL" id="ABJ87265.1"/>
    </source>
</evidence>
<organism evidence="2">
    <name type="scientific">Solibacter usitatus (strain Ellin6076)</name>
    <dbReference type="NCBI Taxonomy" id="234267"/>
    <lineage>
        <taxon>Bacteria</taxon>
        <taxon>Pseudomonadati</taxon>
        <taxon>Acidobacteriota</taxon>
        <taxon>Terriglobia</taxon>
        <taxon>Bryobacterales</taxon>
        <taxon>Solibacteraceae</taxon>
        <taxon>Candidatus Solibacter</taxon>
    </lineage>
</organism>
<evidence type="ECO:0000259" key="1">
    <source>
        <dbReference type="Pfam" id="PF11984"/>
    </source>
</evidence>